<keyword evidence="6" id="KW-1185">Reference proteome</keyword>
<protein>
    <submittedName>
        <fullName evidence="5">Uncharacterized protein</fullName>
    </submittedName>
</protein>
<evidence type="ECO:0000259" key="3">
    <source>
        <dbReference type="Pfam" id="PF08164"/>
    </source>
</evidence>
<feature type="compositionally biased region" description="Low complexity" evidence="2">
    <location>
        <begin position="170"/>
        <end position="179"/>
    </location>
</feature>
<accession>A0A6A4JFD6</accession>
<dbReference type="EMBL" id="WIXP02000008">
    <property type="protein sequence ID" value="KAF6206795.1"/>
    <property type="molecule type" value="Genomic_DNA"/>
</dbReference>
<dbReference type="GO" id="GO:0005730">
    <property type="term" value="C:nucleolus"/>
    <property type="evidence" value="ECO:0007669"/>
    <property type="project" value="TreeGrafter"/>
</dbReference>
<feature type="region of interest" description="Disordered" evidence="2">
    <location>
        <begin position="397"/>
        <end position="421"/>
    </location>
</feature>
<proteinExistence type="inferred from homology"/>
<comment type="caution">
    <text evidence="5">The sequence shown here is derived from an EMBL/GenBank/DDBJ whole genome shotgun (WGS) entry which is preliminary data.</text>
</comment>
<feature type="region of interest" description="Disordered" evidence="2">
    <location>
        <begin position="252"/>
        <end position="329"/>
    </location>
</feature>
<feature type="domain" description="AATF leucine zipper-containing" evidence="4">
    <location>
        <begin position="178"/>
        <end position="344"/>
    </location>
</feature>
<reference evidence="5" key="1">
    <citation type="journal article" date="2021" name="Mol. Ecol. Resour.">
        <title>Apolygus lucorum genome provides insights into omnivorousness and mesophyll feeding.</title>
        <authorList>
            <person name="Liu Y."/>
            <person name="Liu H."/>
            <person name="Wang H."/>
            <person name="Huang T."/>
            <person name="Liu B."/>
            <person name="Yang B."/>
            <person name="Yin L."/>
            <person name="Li B."/>
            <person name="Zhang Y."/>
            <person name="Zhang S."/>
            <person name="Jiang F."/>
            <person name="Zhang X."/>
            <person name="Ren Y."/>
            <person name="Wang B."/>
            <person name="Wang S."/>
            <person name="Lu Y."/>
            <person name="Wu K."/>
            <person name="Fan W."/>
            <person name="Wang G."/>
        </authorList>
    </citation>
    <scope>NUCLEOTIDE SEQUENCE</scope>
    <source>
        <strain evidence="5">12Hb</strain>
    </source>
</reference>
<gene>
    <name evidence="5" type="ORF">GE061_018031</name>
</gene>
<feature type="region of interest" description="Disordered" evidence="2">
    <location>
        <begin position="46"/>
        <end position="183"/>
    </location>
</feature>
<evidence type="ECO:0000256" key="2">
    <source>
        <dbReference type="SAM" id="MobiDB-lite"/>
    </source>
</evidence>
<dbReference type="OrthoDB" id="5783963at2759"/>
<dbReference type="GO" id="GO:0006357">
    <property type="term" value="P:regulation of transcription by RNA polymerase II"/>
    <property type="evidence" value="ECO:0007669"/>
    <property type="project" value="TreeGrafter"/>
</dbReference>
<feature type="domain" description="Apoptosis-antagonizing transcription factor C-terminal" evidence="3">
    <location>
        <begin position="438"/>
        <end position="519"/>
    </location>
</feature>
<dbReference type="PANTHER" id="PTHR15565">
    <property type="entry name" value="AATF PROTEIN APOPTOSIS ANTAGONIZING TRANSCRIPTION FACTOR"/>
    <property type="match status" value="1"/>
</dbReference>
<feature type="compositionally biased region" description="Acidic residues" evidence="2">
    <location>
        <begin position="293"/>
        <end position="302"/>
    </location>
</feature>
<feature type="compositionally biased region" description="Acidic residues" evidence="2">
    <location>
        <begin position="271"/>
        <end position="280"/>
    </location>
</feature>
<name>A0A6A4JFD6_APOLU</name>
<feature type="compositionally biased region" description="Acidic residues" evidence="2">
    <location>
        <begin position="81"/>
        <end position="148"/>
    </location>
</feature>
<dbReference type="Pfam" id="PF08164">
    <property type="entry name" value="TRAUB"/>
    <property type="match status" value="1"/>
</dbReference>
<dbReference type="Proteomes" id="UP000466442">
    <property type="component" value="Unassembled WGS sequence"/>
</dbReference>
<comment type="similarity">
    <text evidence="1">Belongs to the AATF family.</text>
</comment>
<sequence>MSLREEIEKSLRREDTEVDAVEDHVMKDSVLEIASADFKEQDVLDLPLTSRKRAGADVGTDYPGKPVSRKKYGLDVGVTLEDAESDSVDDRDSDEEPDSDNELDGLMGFDDESAAEEDHGSEDDEGLEEEESSGGEEDESLEGEDEEDRSTMAGLEGEEEEGSSPLKMFSSSSIESSEIQKGLAVREQLRIWESLLESRIKFEPALMAANQLYQQDKMTDFISNEKTSGSSNLDSAQRALQDLSASWSRLQEALGGQVVPKSSNKRKSAEDVENDDDSENESIKSSEASGNPSEDDVSEAEEEIKAGDEPPSKKLKSSQPPSLDQSYADFAPFRDSEITKWNEKAKISSGKAAQKDFSAFDQSILKLIESILFDKYRLVRKTQLKRSDYMIYGQSKVEQEKQDEKETEEEEGVLAVSKTQGKKDHVYDPEIFDDGDFYQKLLRDFIEGKSTDGGISKHERKLMELHRLRIKMKRKIDTRATKGRKLRYVVHPKLVNYMAPVPTNSFSAEAETQLLKSLFGQTLASSA</sequence>
<evidence type="ECO:0000313" key="5">
    <source>
        <dbReference type="EMBL" id="KAF6206795.1"/>
    </source>
</evidence>
<evidence type="ECO:0000259" key="4">
    <source>
        <dbReference type="Pfam" id="PF13339"/>
    </source>
</evidence>
<organism evidence="5 6">
    <name type="scientific">Apolygus lucorum</name>
    <name type="common">Small green plant bug</name>
    <name type="synonym">Lygocoris lucorum</name>
    <dbReference type="NCBI Taxonomy" id="248454"/>
    <lineage>
        <taxon>Eukaryota</taxon>
        <taxon>Metazoa</taxon>
        <taxon>Ecdysozoa</taxon>
        <taxon>Arthropoda</taxon>
        <taxon>Hexapoda</taxon>
        <taxon>Insecta</taxon>
        <taxon>Pterygota</taxon>
        <taxon>Neoptera</taxon>
        <taxon>Paraneoptera</taxon>
        <taxon>Hemiptera</taxon>
        <taxon>Heteroptera</taxon>
        <taxon>Panheteroptera</taxon>
        <taxon>Cimicomorpha</taxon>
        <taxon>Miridae</taxon>
        <taxon>Mirini</taxon>
        <taxon>Apolygus</taxon>
    </lineage>
</organism>
<feature type="compositionally biased region" description="Basic and acidic residues" evidence="2">
    <location>
        <begin position="303"/>
        <end position="312"/>
    </location>
</feature>
<evidence type="ECO:0000313" key="6">
    <source>
        <dbReference type="Proteomes" id="UP000466442"/>
    </source>
</evidence>
<dbReference type="PANTHER" id="PTHR15565:SF0">
    <property type="entry name" value="PROTEIN AATF"/>
    <property type="match status" value="1"/>
</dbReference>
<dbReference type="InterPro" id="IPR039223">
    <property type="entry name" value="AATF/Bfr2"/>
</dbReference>
<dbReference type="Pfam" id="PF13339">
    <property type="entry name" value="AATF-Che1"/>
    <property type="match status" value="1"/>
</dbReference>
<dbReference type="InterPro" id="IPR025160">
    <property type="entry name" value="AATF"/>
</dbReference>
<dbReference type="AlphaFoldDB" id="A0A6A4JFD6"/>
<dbReference type="InterPro" id="IPR012617">
    <property type="entry name" value="AATF_C"/>
</dbReference>
<evidence type="ECO:0000256" key="1">
    <source>
        <dbReference type="ARBA" id="ARBA00008966"/>
    </source>
</evidence>